<dbReference type="FunFam" id="1.25.40.10:FF:000090">
    <property type="entry name" value="Pentatricopeptide repeat-containing protein, chloroplastic"/>
    <property type="match status" value="1"/>
</dbReference>
<dbReference type="GO" id="GO:0009451">
    <property type="term" value="P:RNA modification"/>
    <property type="evidence" value="ECO:0007669"/>
    <property type="project" value="InterPro"/>
</dbReference>
<keyword evidence="1" id="KW-0677">Repeat</keyword>
<keyword evidence="5" id="KW-1185">Reference proteome</keyword>
<dbReference type="FunFam" id="1.25.40.10:FF:000396">
    <property type="entry name" value="Pentatricopeptide repeat-containing protein At2g36730"/>
    <property type="match status" value="1"/>
</dbReference>
<dbReference type="Proteomes" id="UP000077755">
    <property type="component" value="Chromosome 1"/>
</dbReference>
<dbReference type="Pfam" id="PF13041">
    <property type="entry name" value="PPR_2"/>
    <property type="match status" value="1"/>
</dbReference>
<dbReference type="InterPro" id="IPR046960">
    <property type="entry name" value="PPR_At4g14850-like_plant"/>
</dbReference>
<feature type="repeat" description="PPR" evidence="2">
    <location>
        <begin position="412"/>
        <end position="446"/>
    </location>
</feature>
<dbReference type="PANTHER" id="PTHR47926:SF341">
    <property type="entry name" value="PENTATRICOPEPTIDE REPEAT-CONTAINING PROTEIN"/>
    <property type="match status" value="1"/>
</dbReference>
<dbReference type="PANTHER" id="PTHR47926">
    <property type="entry name" value="PENTATRICOPEPTIDE REPEAT-CONTAINING PROTEIN"/>
    <property type="match status" value="1"/>
</dbReference>
<evidence type="ECO:0000256" key="2">
    <source>
        <dbReference type="PROSITE-ProRule" id="PRU00708"/>
    </source>
</evidence>
<dbReference type="EMBL" id="CP093343">
    <property type="protein sequence ID" value="WOG83994.1"/>
    <property type="molecule type" value="Genomic_DNA"/>
</dbReference>
<dbReference type="FunFam" id="1.25.40.10:FF:000351">
    <property type="entry name" value="Pentatricopeptide repeat-containing protein"/>
    <property type="match status" value="1"/>
</dbReference>
<dbReference type="Pfam" id="PF01535">
    <property type="entry name" value="PPR"/>
    <property type="match status" value="7"/>
</dbReference>
<dbReference type="InterPro" id="IPR011990">
    <property type="entry name" value="TPR-like_helical_dom_sf"/>
</dbReference>
<evidence type="ECO:0000256" key="1">
    <source>
        <dbReference type="ARBA" id="ARBA00022737"/>
    </source>
</evidence>
<dbReference type="EMBL" id="LNRQ01000001">
    <property type="protein sequence ID" value="KZN10361.1"/>
    <property type="molecule type" value="Genomic_DNA"/>
</dbReference>
<dbReference type="AlphaFoldDB" id="A0A166HT74"/>
<organism evidence="3">
    <name type="scientific">Daucus carota subsp. sativus</name>
    <name type="common">Carrot</name>
    <dbReference type="NCBI Taxonomy" id="79200"/>
    <lineage>
        <taxon>Eukaryota</taxon>
        <taxon>Viridiplantae</taxon>
        <taxon>Streptophyta</taxon>
        <taxon>Embryophyta</taxon>
        <taxon>Tracheophyta</taxon>
        <taxon>Spermatophyta</taxon>
        <taxon>Magnoliopsida</taxon>
        <taxon>eudicotyledons</taxon>
        <taxon>Gunneridae</taxon>
        <taxon>Pentapetalae</taxon>
        <taxon>asterids</taxon>
        <taxon>campanulids</taxon>
        <taxon>Apiales</taxon>
        <taxon>Apiaceae</taxon>
        <taxon>Apioideae</taxon>
        <taxon>Scandiceae</taxon>
        <taxon>Daucinae</taxon>
        <taxon>Daucus</taxon>
        <taxon>Daucus sect. Daucus</taxon>
    </lineage>
</organism>
<name>A0A166HT74_DAUCS</name>
<gene>
    <name evidence="3" type="ORF">DCAR_003017</name>
    <name evidence="4" type="ORF">DCAR_0103173</name>
</gene>
<dbReference type="OMA" id="GLWEDKG"/>
<evidence type="ECO:0000313" key="3">
    <source>
        <dbReference type="EMBL" id="KZN10361.1"/>
    </source>
</evidence>
<feature type="repeat" description="PPR" evidence="2">
    <location>
        <begin position="111"/>
        <end position="145"/>
    </location>
</feature>
<dbReference type="Pfam" id="PF20431">
    <property type="entry name" value="E_motif"/>
    <property type="match status" value="1"/>
</dbReference>
<dbReference type="GO" id="GO:0003723">
    <property type="term" value="F:RNA binding"/>
    <property type="evidence" value="ECO:0007669"/>
    <property type="project" value="InterPro"/>
</dbReference>
<dbReference type="OrthoDB" id="185373at2759"/>
<evidence type="ECO:0008006" key="6">
    <source>
        <dbReference type="Google" id="ProtNLM"/>
    </source>
</evidence>
<dbReference type="Gramene" id="KZN10361">
    <property type="protein sequence ID" value="KZN10361"/>
    <property type="gene ID" value="DCAR_003017"/>
</dbReference>
<protein>
    <recommendedName>
        <fullName evidence="6">Pentacotripeptide-repeat region of PRORP domain-containing protein</fullName>
    </recommendedName>
</protein>
<dbReference type="KEGG" id="dcr:108222642"/>
<reference evidence="4" key="2">
    <citation type="submission" date="2022-03" db="EMBL/GenBank/DDBJ databases">
        <title>Draft title - Genomic analysis of global carrot germplasm unveils the trajectory of domestication and the origin of high carotenoid orange carrot.</title>
        <authorList>
            <person name="Iorizzo M."/>
            <person name="Ellison S."/>
            <person name="Senalik D."/>
            <person name="Macko-Podgorni A."/>
            <person name="Grzebelus D."/>
            <person name="Bostan H."/>
            <person name="Rolling W."/>
            <person name="Curaba J."/>
            <person name="Simon P."/>
        </authorList>
    </citation>
    <scope>NUCLEOTIDE SEQUENCE</scope>
    <source>
        <tissue evidence="4">Leaf</tissue>
    </source>
</reference>
<proteinExistence type="predicted"/>
<evidence type="ECO:0000313" key="5">
    <source>
        <dbReference type="Proteomes" id="UP000077755"/>
    </source>
</evidence>
<sequence>MKLRRPATHTFVVRPQTLLQSFRNITNTNVVTDIQHRSLNIGHNDNFITPHLGQLLDKFTHSEDSRAGFSIHACLIKVGFSGLWNKLLNLYCKCGEFYVARKLFELMPERNVVSFNTMILACLRNGYVVEGLSLYSEMINGGEFKPDNITLAGVIGGGGVHLREILHAQAIRYGLSSNEFVASSLIDVYAKEKRLEDAVRVFNEIDVRDLVSWNIIINACVQNDANGCAWEIFYHMVQENVVYDGFTLTSIMKTCSEARDLELGMLVHCCAIKSGLAFETPISNALITMYSRCEAGMTSAKKIFNGLFAPNIISWTAMIAGFMQNENNKESVGFYRYMLRLDIRENSFTFASILPAYSNLASLEEGRSVHARIVKSGFEFDLSVNNALIDLYSKCGSLDEAHLVFRTMRYHDRISYTAIITGLGKNGEGGKALEFLNEMLTEGIKPDDITFLGCLYACSHGGYVNDGMHLFKDMVDIYKIKPKREHLSCVVDMLGRAGKLKEAEVFIGEMGIESDIFMWQSLLGACNLYGEIPLGEKSAQMIMELHPERHGTYVSLANIYAENELWEKKSVTRENLRSGSIKDVGCSRVSSQRL</sequence>
<evidence type="ECO:0000313" key="4">
    <source>
        <dbReference type="EMBL" id="WOG83994.1"/>
    </source>
</evidence>
<dbReference type="PROSITE" id="PS51375">
    <property type="entry name" value="PPR"/>
    <property type="match status" value="3"/>
</dbReference>
<reference evidence="3" key="1">
    <citation type="journal article" date="2016" name="Nat. Genet.">
        <title>A high-quality carrot genome assembly provides new insights into carotenoid accumulation and asterid genome evolution.</title>
        <authorList>
            <person name="Iorizzo M."/>
            <person name="Ellison S."/>
            <person name="Senalik D."/>
            <person name="Zeng P."/>
            <person name="Satapoomin P."/>
            <person name="Huang J."/>
            <person name="Bowman M."/>
            <person name="Iovene M."/>
            <person name="Sanseverino W."/>
            <person name="Cavagnaro P."/>
            <person name="Yildiz M."/>
            <person name="Macko-Podgorni A."/>
            <person name="Moranska E."/>
            <person name="Grzebelus E."/>
            <person name="Grzebelus D."/>
            <person name="Ashrafi H."/>
            <person name="Zheng Z."/>
            <person name="Cheng S."/>
            <person name="Spooner D."/>
            <person name="Van Deynze A."/>
            <person name="Simon P."/>
        </authorList>
    </citation>
    <scope>NUCLEOTIDE SEQUENCE [LARGE SCALE GENOMIC DNA]</scope>
    <source>
        <tissue evidence="3">Leaf</tissue>
    </source>
</reference>
<dbReference type="InterPro" id="IPR046848">
    <property type="entry name" value="E_motif"/>
</dbReference>
<feature type="repeat" description="PPR" evidence="2">
    <location>
        <begin position="178"/>
        <end position="212"/>
    </location>
</feature>
<dbReference type="Gene3D" id="1.25.40.10">
    <property type="entry name" value="Tetratricopeptide repeat domain"/>
    <property type="match status" value="5"/>
</dbReference>
<accession>A0A166HT74</accession>
<dbReference type="NCBIfam" id="TIGR00756">
    <property type="entry name" value="PPR"/>
    <property type="match status" value="4"/>
</dbReference>
<dbReference type="InterPro" id="IPR002885">
    <property type="entry name" value="PPR_rpt"/>
</dbReference>